<organism evidence="2 3">
    <name type="scientific">Spinactinospora alkalitolerans</name>
    <dbReference type="NCBI Taxonomy" id="687207"/>
    <lineage>
        <taxon>Bacteria</taxon>
        <taxon>Bacillati</taxon>
        <taxon>Actinomycetota</taxon>
        <taxon>Actinomycetes</taxon>
        <taxon>Streptosporangiales</taxon>
        <taxon>Nocardiopsidaceae</taxon>
        <taxon>Spinactinospora</taxon>
    </lineage>
</organism>
<reference evidence="2 3" key="1">
    <citation type="submission" date="2020-07" db="EMBL/GenBank/DDBJ databases">
        <title>Sequencing the genomes of 1000 actinobacteria strains.</title>
        <authorList>
            <person name="Klenk H.-P."/>
        </authorList>
    </citation>
    <scope>NUCLEOTIDE SEQUENCE [LARGE SCALE GENOMIC DNA]</scope>
    <source>
        <strain evidence="2 3">CXB654</strain>
    </source>
</reference>
<protein>
    <recommendedName>
        <fullName evidence="1">DUF6194 domain-containing protein</fullName>
    </recommendedName>
</protein>
<dbReference type="EMBL" id="JACCCC010000001">
    <property type="protein sequence ID" value="NYE47490.1"/>
    <property type="molecule type" value="Genomic_DNA"/>
</dbReference>
<keyword evidence="3" id="KW-1185">Reference proteome</keyword>
<gene>
    <name evidence="2" type="ORF">HDA32_002610</name>
</gene>
<dbReference type="Proteomes" id="UP000589036">
    <property type="component" value="Unassembled WGS sequence"/>
</dbReference>
<dbReference type="RefSeq" id="WP_179646666.1">
    <property type="nucleotide sequence ID" value="NZ_BAAAYY010000015.1"/>
</dbReference>
<evidence type="ECO:0000259" key="1">
    <source>
        <dbReference type="Pfam" id="PF19694"/>
    </source>
</evidence>
<dbReference type="AlphaFoldDB" id="A0A852U0E6"/>
<proteinExistence type="predicted"/>
<comment type="caution">
    <text evidence="2">The sequence shown here is derived from an EMBL/GenBank/DDBJ whole genome shotgun (WGS) entry which is preliminary data.</text>
</comment>
<dbReference type="Pfam" id="PF19694">
    <property type="entry name" value="DUF6194"/>
    <property type="match status" value="1"/>
</dbReference>
<evidence type="ECO:0000313" key="3">
    <source>
        <dbReference type="Proteomes" id="UP000589036"/>
    </source>
</evidence>
<name>A0A852U0E6_9ACTN</name>
<feature type="domain" description="DUF6194" evidence="1">
    <location>
        <begin position="2"/>
        <end position="144"/>
    </location>
</feature>
<accession>A0A852U0E6</accession>
<evidence type="ECO:0000313" key="2">
    <source>
        <dbReference type="EMBL" id="NYE47490.1"/>
    </source>
</evidence>
<dbReference type="InterPro" id="IPR045676">
    <property type="entry name" value="DUF6194"/>
</dbReference>
<sequence length="156" mass="17392">MTHYISETFDGVRAVESSGDTFFTYDPDGDLPEDRWLPFATVVTGDDHDSVSGLDAPEAYRLNIGLTKAAYTSRFGPAPTDRDEHGVLDTGFDHSERDRVMPHPYYASQYWICVVNPGANTTDDVARLLDEAHRFAARKHANRSGRGVRGRAQDSR</sequence>